<dbReference type="PANTHER" id="PTHR38602:SF1">
    <property type="entry name" value="INNER MEMBRANE PROTEIN"/>
    <property type="match status" value="1"/>
</dbReference>
<dbReference type="InterPro" id="IPR019201">
    <property type="entry name" value="DUF2065"/>
</dbReference>
<evidence type="ECO:0000256" key="1">
    <source>
        <dbReference type="SAM" id="Phobius"/>
    </source>
</evidence>
<dbReference type="Pfam" id="PF09838">
    <property type="entry name" value="DUF2065"/>
    <property type="match status" value="1"/>
</dbReference>
<protein>
    <submittedName>
        <fullName evidence="2">DUF2065 family protein</fullName>
    </submittedName>
</protein>
<feature type="transmembrane region" description="Helical" evidence="1">
    <location>
        <begin position="43"/>
        <end position="59"/>
    </location>
</feature>
<proteinExistence type="predicted"/>
<keyword evidence="1" id="KW-1133">Transmembrane helix</keyword>
<dbReference type="RefSeq" id="WP_149859845.1">
    <property type="nucleotide sequence ID" value="NZ_VUOD01000002.1"/>
</dbReference>
<dbReference type="PANTHER" id="PTHR38602">
    <property type="entry name" value="INNER MEMBRANE PROTEIN-RELATED"/>
    <property type="match status" value="1"/>
</dbReference>
<evidence type="ECO:0000313" key="3">
    <source>
        <dbReference type="Proteomes" id="UP000322165"/>
    </source>
</evidence>
<name>A0A5B2ZET3_9GAMM</name>
<dbReference type="AlphaFoldDB" id="A0A5B2ZET3"/>
<dbReference type="Proteomes" id="UP000322165">
    <property type="component" value="Unassembled WGS sequence"/>
</dbReference>
<gene>
    <name evidence="2" type="ORF">F0415_03735</name>
</gene>
<accession>A0A5B2ZET3</accession>
<sequence length="62" mass="6594">MSDLLAALCLVLVLEGLLLFVAPRAWKEAASLLQSLADGRLRRIGAVMIVLGLGCLYLVRAG</sequence>
<reference evidence="2 3" key="2">
    <citation type="submission" date="2019-09" db="EMBL/GenBank/DDBJ databases">
        <authorList>
            <person name="Mazur A."/>
        </authorList>
    </citation>
    <scope>NUCLEOTIDE SEQUENCE [LARGE SCALE GENOMIC DNA]</scope>
    <source>
        <strain evidence="2 3">3729k</strain>
    </source>
</reference>
<dbReference type="EMBL" id="VUOD01000002">
    <property type="protein sequence ID" value="KAA2285744.1"/>
    <property type="molecule type" value="Genomic_DNA"/>
</dbReference>
<keyword evidence="3" id="KW-1185">Reference proteome</keyword>
<reference evidence="2 3" key="1">
    <citation type="submission" date="2019-09" db="EMBL/GenBank/DDBJ databases">
        <title>Arenimonas chukotkensis sp. nov., a bacterium isolated from Chukotka hot spring, Arctic region, Russia.</title>
        <authorList>
            <person name="Zayulina K.S."/>
            <person name="Prokofeva M.I."/>
            <person name="Elcheninov A.G."/>
            <person name="Novikov A."/>
            <person name="Kochetkova T.V."/>
            <person name="Kublanov I.V."/>
        </authorList>
    </citation>
    <scope>NUCLEOTIDE SEQUENCE [LARGE SCALE GENOMIC DNA]</scope>
    <source>
        <strain evidence="2 3">3729k</strain>
    </source>
</reference>
<evidence type="ECO:0000313" key="2">
    <source>
        <dbReference type="EMBL" id="KAA2285744.1"/>
    </source>
</evidence>
<organism evidence="2 3">
    <name type="scientific">Arenimonas fontis</name>
    <dbReference type="NCBI Taxonomy" id="2608255"/>
    <lineage>
        <taxon>Bacteria</taxon>
        <taxon>Pseudomonadati</taxon>
        <taxon>Pseudomonadota</taxon>
        <taxon>Gammaproteobacteria</taxon>
        <taxon>Lysobacterales</taxon>
        <taxon>Lysobacteraceae</taxon>
        <taxon>Arenimonas</taxon>
    </lineage>
</organism>
<comment type="caution">
    <text evidence="2">The sequence shown here is derived from an EMBL/GenBank/DDBJ whole genome shotgun (WGS) entry which is preliminary data.</text>
</comment>
<keyword evidence="1" id="KW-0472">Membrane</keyword>
<keyword evidence="1" id="KW-0812">Transmembrane</keyword>